<sequence length="97" mass="11097">MSPTSSSVSSLRIRPWEQDGEDLKLRPKEETGEKQRRLQTGGEEAVTRFIPRHWIHTQSSNWSLDLTTIRREPEKEAQGGSEEALAQHGEELDERGD</sequence>
<feature type="compositionally biased region" description="Basic and acidic residues" evidence="1">
    <location>
        <begin position="14"/>
        <end position="36"/>
    </location>
</feature>
<dbReference type="Proteomes" id="UP000712281">
    <property type="component" value="Unassembled WGS sequence"/>
</dbReference>
<evidence type="ECO:0000256" key="1">
    <source>
        <dbReference type="SAM" id="MobiDB-lite"/>
    </source>
</evidence>
<evidence type="ECO:0000313" key="3">
    <source>
        <dbReference type="Proteomes" id="UP000712281"/>
    </source>
</evidence>
<dbReference type="EMBL" id="QGKW02001660">
    <property type="protein sequence ID" value="KAF2579123.1"/>
    <property type="molecule type" value="Genomic_DNA"/>
</dbReference>
<gene>
    <name evidence="2" type="ORF">F2Q68_00006406</name>
</gene>
<dbReference type="AlphaFoldDB" id="A0A8S9JC09"/>
<comment type="caution">
    <text evidence="2">The sequence shown here is derived from an EMBL/GenBank/DDBJ whole genome shotgun (WGS) entry which is preliminary data.</text>
</comment>
<feature type="compositionally biased region" description="Polar residues" evidence="1">
    <location>
        <begin position="1"/>
        <end position="10"/>
    </location>
</feature>
<feature type="region of interest" description="Disordered" evidence="1">
    <location>
        <begin position="72"/>
        <end position="97"/>
    </location>
</feature>
<reference evidence="2" key="1">
    <citation type="submission" date="2019-12" db="EMBL/GenBank/DDBJ databases">
        <title>Genome sequencing and annotation of Brassica cretica.</title>
        <authorList>
            <person name="Studholme D.J."/>
            <person name="Sarris P.F."/>
        </authorList>
    </citation>
    <scope>NUCLEOTIDE SEQUENCE</scope>
    <source>
        <strain evidence="2">PFS-001/15</strain>
        <tissue evidence="2">Leaf</tissue>
    </source>
</reference>
<feature type="region of interest" description="Disordered" evidence="1">
    <location>
        <begin position="1"/>
        <end position="44"/>
    </location>
</feature>
<evidence type="ECO:0000313" key="2">
    <source>
        <dbReference type="EMBL" id="KAF2579123.1"/>
    </source>
</evidence>
<name>A0A8S9JC09_BRACR</name>
<organism evidence="2 3">
    <name type="scientific">Brassica cretica</name>
    <name type="common">Mustard</name>
    <dbReference type="NCBI Taxonomy" id="69181"/>
    <lineage>
        <taxon>Eukaryota</taxon>
        <taxon>Viridiplantae</taxon>
        <taxon>Streptophyta</taxon>
        <taxon>Embryophyta</taxon>
        <taxon>Tracheophyta</taxon>
        <taxon>Spermatophyta</taxon>
        <taxon>Magnoliopsida</taxon>
        <taxon>eudicotyledons</taxon>
        <taxon>Gunneridae</taxon>
        <taxon>Pentapetalae</taxon>
        <taxon>rosids</taxon>
        <taxon>malvids</taxon>
        <taxon>Brassicales</taxon>
        <taxon>Brassicaceae</taxon>
        <taxon>Brassiceae</taxon>
        <taxon>Brassica</taxon>
    </lineage>
</organism>
<proteinExistence type="predicted"/>
<protein>
    <submittedName>
        <fullName evidence="2">Uncharacterized protein</fullName>
    </submittedName>
</protein>
<accession>A0A8S9JC09</accession>